<dbReference type="EMBL" id="KK105146">
    <property type="protein sequence ID" value="KIY92979.1"/>
    <property type="molecule type" value="Genomic_DNA"/>
</dbReference>
<reference evidence="1 2" key="1">
    <citation type="journal article" date="2013" name="BMC Genomics">
        <title>Reconstruction of the lipid metabolism for the microalga Monoraphidium neglectum from its genome sequence reveals characteristics suitable for biofuel production.</title>
        <authorList>
            <person name="Bogen C."/>
            <person name="Al-Dilaimi A."/>
            <person name="Albersmeier A."/>
            <person name="Wichmann J."/>
            <person name="Grundmann M."/>
            <person name="Rupp O."/>
            <person name="Lauersen K.J."/>
            <person name="Blifernez-Klassen O."/>
            <person name="Kalinowski J."/>
            <person name="Goesmann A."/>
            <person name="Mussgnug J.H."/>
            <person name="Kruse O."/>
        </authorList>
    </citation>
    <scope>NUCLEOTIDE SEQUENCE [LARGE SCALE GENOMIC DNA]</scope>
    <source>
        <strain evidence="1 2">SAG 48.87</strain>
    </source>
</reference>
<proteinExistence type="predicted"/>
<sequence>MLSALLTARTAAQGAGTLYELAGAEWWEARGEAPPPLPPEGVLQGVMRDLFSPAARGRLSSFGGAAGSGAAVGAAAQAADGAEHPQPAQQAALPRAACRGSLLGRLALHCLTFGNARAIALLWQRFVDEPPSHRRPGPLAAATAAAVAAAAGGRRGWAGRRRPTTGRA</sequence>
<evidence type="ECO:0000313" key="1">
    <source>
        <dbReference type="EMBL" id="KIY92979.1"/>
    </source>
</evidence>
<dbReference type="OrthoDB" id="17346at2759"/>
<evidence type="ECO:0000313" key="2">
    <source>
        <dbReference type="Proteomes" id="UP000054498"/>
    </source>
</evidence>
<dbReference type="KEGG" id="mng:MNEG_14985"/>
<dbReference type="RefSeq" id="XP_013891999.1">
    <property type="nucleotide sequence ID" value="XM_014036545.1"/>
</dbReference>
<dbReference type="GeneID" id="25732601"/>
<accession>A0A0D2LMD7</accession>
<dbReference type="AlphaFoldDB" id="A0A0D2LMD7"/>
<keyword evidence="2" id="KW-1185">Reference proteome</keyword>
<gene>
    <name evidence="1" type="ORF">MNEG_14985</name>
</gene>
<organism evidence="1 2">
    <name type="scientific">Monoraphidium neglectum</name>
    <dbReference type="NCBI Taxonomy" id="145388"/>
    <lineage>
        <taxon>Eukaryota</taxon>
        <taxon>Viridiplantae</taxon>
        <taxon>Chlorophyta</taxon>
        <taxon>core chlorophytes</taxon>
        <taxon>Chlorophyceae</taxon>
        <taxon>CS clade</taxon>
        <taxon>Sphaeropleales</taxon>
        <taxon>Selenastraceae</taxon>
        <taxon>Monoraphidium</taxon>
    </lineage>
</organism>
<protein>
    <submittedName>
        <fullName evidence="1">Uncharacterized protein</fullName>
    </submittedName>
</protein>
<dbReference type="Proteomes" id="UP000054498">
    <property type="component" value="Unassembled WGS sequence"/>
</dbReference>
<name>A0A0D2LMD7_9CHLO</name>
<dbReference type="STRING" id="145388.A0A0D2LMD7"/>